<evidence type="ECO:0000313" key="1">
    <source>
        <dbReference type="EMBL" id="MFI6497824.1"/>
    </source>
</evidence>
<keyword evidence="1" id="KW-0067">ATP-binding</keyword>
<dbReference type="EMBL" id="JBITGY010000002">
    <property type="protein sequence ID" value="MFI6497824.1"/>
    <property type="molecule type" value="Genomic_DNA"/>
</dbReference>
<dbReference type="GO" id="GO:0005524">
    <property type="term" value="F:ATP binding"/>
    <property type="evidence" value="ECO:0007669"/>
    <property type="project" value="UniProtKB-KW"/>
</dbReference>
<organism evidence="1 2">
    <name type="scientific">Nonomuraea typhae</name>
    <dbReference type="NCBI Taxonomy" id="2603600"/>
    <lineage>
        <taxon>Bacteria</taxon>
        <taxon>Bacillati</taxon>
        <taxon>Actinomycetota</taxon>
        <taxon>Actinomycetes</taxon>
        <taxon>Streptosporangiales</taxon>
        <taxon>Streptosporangiaceae</taxon>
        <taxon>Nonomuraea</taxon>
    </lineage>
</organism>
<dbReference type="PANTHER" id="PTHR35526:SF3">
    <property type="entry name" value="ANTI-SIGMA-F FACTOR RSBW"/>
    <property type="match status" value="1"/>
</dbReference>
<protein>
    <submittedName>
        <fullName evidence="1">ATP-binding protein</fullName>
    </submittedName>
</protein>
<keyword evidence="1" id="KW-0547">Nucleotide-binding</keyword>
<dbReference type="Proteomes" id="UP001612741">
    <property type="component" value="Unassembled WGS sequence"/>
</dbReference>
<dbReference type="InterPro" id="IPR036890">
    <property type="entry name" value="HATPase_C_sf"/>
</dbReference>
<dbReference type="RefSeq" id="WP_397080940.1">
    <property type="nucleotide sequence ID" value="NZ_JBITGY010000002.1"/>
</dbReference>
<dbReference type="PANTHER" id="PTHR35526">
    <property type="entry name" value="ANTI-SIGMA-F FACTOR RSBW-RELATED"/>
    <property type="match status" value="1"/>
</dbReference>
<comment type="caution">
    <text evidence="1">The sequence shown here is derived from an EMBL/GenBank/DDBJ whole genome shotgun (WGS) entry which is preliminary data.</text>
</comment>
<gene>
    <name evidence="1" type="ORF">ACIBG2_10585</name>
</gene>
<dbReference type="Gene3D" id="3.30.565.10">
    <property type="entry name" value="Histidine kinase-like ATPase, C-terminal domain"/>
    <property type="match status" value="1"/>
</dbReference>
<reference evidence="1 2" key="1">
    <citation type="submission" date="2024-10" db="EMBL/GenBank/DDBJ databases">
        <title>The Natural Products Discovery Center: Release of the First 8490 Sequenced Strains for Exploring Actinobacteria Biosynthetic Diversity.</title>
        <authorList>
            <person name="Kalkreuter E."/>
            <person name="Kautsar S.A."/>
            <person name="Yang D."/>
            <person name="Bader C.D."/>
            <person name="Teijaro C.N."/>
            <person name="Fluegel L."/>
            <person name="Davis C.M."/>
            <person name="Simpson J.R."/>
            <person name="Lauterbach L."/>
            <person name="Steele A.D."/>
            <person name="Gui C."/>
            <person name="Meng S."/>
            <person name="Li G."/>
            <person name="Viehrig K."/>
            <person name="Ye F."/>
            <person name="Su P."/>
            <person name="Kiefer A.F."/>
            <person name="Nichols A."/>
            <person name="Cepeda A.J."/>
            <person name="Yan W."/>
            <person name="Fan B."/>
            <person name="Jiang Y."/>
            <person name="Adhikari A."/>
            <person name="Zheng C.-J."/>
            <person name="Schuster L."/>
            <person name="Cowan T.M."/>
            <person name="Smanski M.J."/>
            <person name="Chevrette M.G."/>
            <person name="De Carvalho L.P.S."/>
            <person name="Shen B."/>
        </authorList>
    </citation>
    <scope>NUCLEOTIDE SEQUENCE [LARGE SCALE GENOMIC DNA]</scope>
    <source>
        <strain evidence="1 2">NPDC050545</strain>
    </source>
</reference>
<evidence type="ECO:0000313" key="2">
    <source>
        <dbReference type="Proteomes" id="UP001612741"/>
    </source>
</evidence>
<sequence length="132" mass="14687">MNPRHLRWLSRAKPATARTGSWRLTRSATTAGRALHLAHDCLLAWKLGAHGRVFELLVSELVADALEHTEGTIRLTLFYEEGLLRCAVEEDDPGRAGERERGLYLVAQLSCCWGSTCTPAGKATWFELPVRS</sequence>
<dbReference type="SUPFAM" id="SSF55874">
    <property type="entry name" value="ATPase domain of HSP90 chaperone/DNA topoisomerase II/histidine kinase"/>
    <property type="match status" value="1"/>
</dbReference>
<accession>A0ABW7YTJ6</accession>
<keyword evidence="2" id="KW-1185">Reference proteome</keyword>
<name>A0ABW7YTJ6_9ACTN</name>
<proteinExistence type="predicted"/>
<dbReference type="InterPro" id="IPR050267">
    <property type="entry name" value="Anti-sigma-factor_SerPK"/>
</dbReference>
<dbReference type="CDD" id="cd16936">
    <property type="entry name" value="HATPase_RsbW-like"/>
    <property type="match status" value="1"/>
</dbReference>